<dbReference type="Pfam" id="PF04991">
    <property type="entry name" value="LicD"/>
    <property type="match status" value="1"/>
</dbReference>
<dbReference type="AlphaFoldDB" id="A0A1H7NGE2"/>
<feature type="coiled-coil region" evidence="1">
    <location>
        <begin position="18"/>
        <end position="45"/>
    </location>
</feature>
<accession>A0A1H7NGE2</accession>
<dbReference type="EMBL" id="FOAK01000012">
    <property type="protein sequence ID" value="SEL22048.1"/>
    <property type="molecule type" value="Genomic_DNA"/>
</dbReference>
<proteinExistence type="predicted"/>
<dbReference type="RefSeq" id="WP_091699774.1">
    <property type="nucleotide sequence ID" value="NZ_FOAK01000012.1"/>
</dbReference>
<dbReference type="InterPro" id="IPR007074">
    <property type="entry name" value="LicD/FKTN/FKRP_NTP_transf"/>
</dbReference>
<gene>
    <name evidence="3" type="ORF">SAMN05216439_0189</name>
</gene>
<dbReference type="Proteomes" id="UP000199506">
    <property type="component" value="Unassembled WGS sequence"/>
</dbReference>
<keyword evidence="1" id="KW-0175">Coiled coil</keyword>
<evidence type="ECO:0000256" key="1">
    <source>
        <dbReference type="SAM" id="Coils"/>
    </source>
</evidence>
<evidence type="ECO:0000313" key="3">
    <source>
        <dbReference type="EMBL" id="SEL22048.1"/>
    </source>
</evidence>
<feature type="domain" description="LicD/FKTN/FKRP nucleotidyltransferase" evidence="2">
    <location>
        <begin position="79"/>
        <end position="283"/>
    </location>
</feature>
<dbReference type="GO" id="GO:0009100">
    <property type="term" value="P:glycoprotein metabolic process"/>
    <property type="evidence" value="ECO:0007669"/>
    <property type="project" value="UniProtKB-ARBA"/>
</dbReference>
<dbReference type="InterPro" id="IPR052942">
    <property type="entry name" value="LPS_cholinephosphotransferase"/>
</dbReference>
<dbReference type="PANTHER" id="PTHR43404">
    <property type="entry name" value="LIPOPOLYSACCHARIDE CHOLINEPHOSPHOTRANSFERASE LICD"/>
    <property type="match status" value="1"/>
</dbReference>
<reference evidence="3 4" key="1">
    <citation type="submission" date="2016-10" db="EMBL/GenBank/DDBJ databases">
        <authorList>
            <person name="de Groot N.N."/>
        </authorList>
    </citation>
    <scope>NUCLEOTIDE SEQUENCE [LARGE SCALE GENOMIC DNA]</scope>
    <source>
        <strain evidence="3 4">DSM 11978</strain>
    </source>
</reference>
<protein>
    <submittedName>
        <fullName evidence="3">Phosphorylcholine metabolism protein LicD</fullName>
    </submittedName>
</protein>
<dbReference type="STRING" id="190974.SAMN05216439_0189"/>
<evidence type="ECO:0000313" key="4">
    <source>
        <dbReference type="Proteomes" id="UP000199506"/>
    </source>
</evidence>
<name>A0A1H7NGE2_9EURY</name>
<sequence>MSFKGKIMNKILNSSGSYRYYKTQFEQLNKKVDRLENAANTTNRLFNTLYLDYDLNAGLLLQQNRELSLEFLKFIDKVCEKHEIEWIIEYGTYLGAIRHNGFIPWDDDLDCGMMRSNYNNFIEILPMELERNGIKDTVKINFRQRDNFVKGATSFLQLFYQHESPYWVDLTSLDIFPYDYMKEYNGEDIGKLYEEVRVKFYHDVVEIDEFSTVLERYYENLNLTYEKTPYILPGVEGPAGPNRVIKLNVFETKELYPPKRVLFEGISLPGPRNHDYYLTKLYKNYLSFPKVLTFHNRLGRLRKYPNINEVLDEHINKLKQINKNFE</sequence>
<evidence type="ECO:0000259" key="2">
    <source>
        <dbReference type="Pfam" id="PF04991"/>
    </source>
</evidence>
<dbReference type="OrthoDB" id="74704at2157"/>
<organism evidence="3 4">
    <name type="scientific">Methanobrevibacter gottschalkii</name>
    <dbReference type="NCBI Taxonomy" id="190974"/>
    <lineage>
        <taxon>Archaea</taxon>
        <taxon>Methanobacteriati</taxon>
        <taxon>Methanobacteriota</taxon>
        <taxon>Methanomada group</taxon>
        <taxon>Methanobacteria</taxon>
        <taxon>Methanobacteriales</taxon>
        <taxon>Methanobacteriaceae</taxon>
        <taxon>Methanobrevibacter</taxon>
    </lineage>
</organism>
<dbReference type="PANTHER" id="PTHR43404:SF2">
    <property type="entry name" value="LIPOPOLYSACCHARIDE CHOLINEPHOSPHOTRANSFERASE LICD"/>
    <property type="match status" value="1"/>
</dbReference>